<dbReference type="SUPFAM" id="SSF52540">
    <property type="entry name" value="P-loop containing nucleoside triphosphate hydrolases"/>
    <property type="match status" value="1"/>
</dbReference>
<dbReference type="AlphaFoldDB" id="A0A6C0KBN8"/>
<dbReference type="EMBL" id="MN740857">
    <property type="protein sequence ID" value="QHU15422.1"/>
    <property type="molecule type" value="Genomic_DNA"/>
</dbReference>
<evidence type="ECO:0000313" key="1">
    <source>
        <dbReference type="EMBL" id="QHU15422.1"/>
    </source>
</evidence>
<accession>A0A6C0KBN8</accession>
<proteinExistence type="predicted"/>
<sequence length="856" mass="96367">MEESLQIFPGALRTPDVAASWAAEVGQMRTSQYDPSKQPPGRRLLPHQTNVIQWHGSVMQDWSDQGHLRYRGLLAFHNVGAGKTAEMVGMMLMTRALNPEAMVIFVGDRGQLVNLFGGDIMKDYALFSDKLKRQAGGPPLIDRDRDVQFAVSNVFMPRYDPRTKRTVYPRLKADHVLRDSFVLSCFGTVNEHGVPAVLGLTIEQFSKMLLYYREAKRTGEATKSYLPVDFAAIKTVYLFDEAHNLQKPPPRRGEHDMYNFPKQYAALKQYFLSRPSMQNSFLVLMTATPATTVADFMEFSKLLVYRDKHVAIDELLARYREDGQMGDDMLDAWGRLVEGTIDAFQALNNMFLYPRLRFVSTGSTESSMQSAETVEKMIIKSPRMVGTAWMKEILATANLTEAERQYLGSFNPAHDPRVTTLKQAKGALRRNRRFFKEVVPRLCQTDAMAAFAPKLHALRQNLRTPGQGKHLVACQTVLPSYRAAVPIEIMLESCLGFEKLDVHAIAAGQRTVDAIKRSLSDWLTSQPRRRRYWSSVMPSVDRDRRNKYWLAVRELDGEPLGAFNLPANNEGALLELVIIDKSTLAEGTSITMLRNVHIFDVVPMDTFGQIIGRGQRPYAFAAETDPKKRVINVFAYVAQWEEATRRELFRRFTHRLARRVHVLDGKKPWVKSLKRRLAALASRRGLDAADAKLATRMLNDFLTVPLEDADDGRAVALPVNAVDVLQNYMNYVDVLRMFVRTMQVSNNCVQAVQVHRAFGMFAGGLSFEATCAGDEAALGDASEKHVLLDIAGHTAGYGPVAQLFADRLGSLIGRITSRDLLDKKIVLKAMRQEYGDEAAPAAYEAFTRLVEDLLSR</sequence>
<protein>
    <submittedName>
        <fullName evidence="1">Uncharacterized protein</fullName>
    </submittedName>
</protein>
<organism evidence="1">
    <name type="scientific">viral metagenome</name>
    <dbReference type="NCBI Taxonomy" id="1070528"/>
    <lineage>
        <taxon>unclassified sequences</taxon>
        <taxon>metagenomes</taxon>
        <taxon>organismal metagenomes</taxon>
    </lineage>
</organism>
<reference evidence="1" key="1">
    <citation type="journal article" date="2020" name="Nature">
        <title>Giant virus diversity and host interactions through global metagenomics.</title>
        <authorList>
            <person name="Schulz F."/>
            <person name="Roux S."/>
            <person name="Paez-Espino D."/>
            <person name="Jungbluth S."/>
            <person name="Walsh D.A."/>
            <person name="Denef V.J."/>
            <person name="McMahon K.D."/>
            <person name="Konstantinidis K.T."/>
            <person name="Eloe-Fadrosh E.A."/>
            <person name="Kyrpides N.C."/>
            <person name="Woyke T."/>
        </authorList>
    </citation>
    <scope>NUCLEOTIDE SEQUENCE</scope>
    <source>
        <strain evidence="1">GVMAG-S-1103017-68</strain>
    </source>
</reference>
<name>A0A6C0KBN8_9ZZZZ</name>
<dbReference type="InterPro" id="IPR027417">
    <property type="entry name" value="P-loop_NTPase"/>
</dbReference>